<dbReference type="InterPro" id="IPR020845">
    <property type="entry name" value="AMP-binding_CS"/>
</dbReference>
<evidence type="ECO:0000256" key="1">
    <source>
        <dbReference type="ARBA" id="ARBA00022741"/>
    </source>
</evidence>
<organism evidence="5 6">
    <name type="scientific">Methylomonas koyamae</name>
    <dbReference type="NCBI Taxonomy" id="702114"/>
    <lineage>
        <taxon>Bacteria</taxon>
        <taxon>Pseudomonadati</taxon>
        <taxon>Pseudomonadota</taxon>
        <taxon>Gammaproteobacteria</taxon>
        <taxon>Methylococcales</taxon>
        <taxon>Methylococcaceae</taxon>
        <taxon>Methylomonas</taxon>
    </lineage>
</organism>
<dbReference type="Pfam" id="PF23562">
    <property type="entry name" value="AMP-binding_C_3"/>
    <property type="match status" value="1"/>
</dbReference>
<keyword evidence="1" id="KW-0547">Nucleotide-binding</keyword>
<evidence type="ECO:0000313" key="5">
    <source>
        <dbReference type="EMBL" id="OAI28212.1"/>
    </source>
</evidence>
<evidence type="ECO:0000256" key="3">
    <source>
        <dbReference type="ARBA" id="ARBA00024484"/>
    </source>
</evidence>
<dbReference type="Pfam" id="PF00501">
    <property type="entry name" value="AMP-binding"/>
    <property type="match status" value="1"/>
</dbReference>
<keyword evidence="6" id="KW-1185">Reference proteome</keyword>
<dbReference type="PANTHER" id="PTHR43272">
    <property type="entry name" value="LONG-CHAIN-FATTY-ACID--COA LIGASE"/>
    <property type="match status" value="1"/>
</dbReference>
<dbReference type="Gene3D" id="3.40.50.12780">
    <property type="entry name" value="N-terminal domain of ligase-like"/>
    <property type="match status" value="1"/>
</dbReference>
<keyword evidence="2" id="KW-0067">ATP-binding</keyword>
<dbReference type="GO" id="GO:0005524">
    <property type="term" value="F:ATP binding"/>
    <property type="evidence" value="ECO:0007669"/>
    <property type="project" value="UniProtKB-KW"/>
</dbReference>
<dbReference type="PANTHER" id="PTHR43272:SF33">
    <property type="entry name" value="AMP-BINDING DOMAIN-CONTAINING PROTEIN-RELATED"/>
    <property type="match status" value="1"/>
</dbReference>
<dbReference type="InterPro" id="IPR042099">
    <property type="entry name" value="ANL_N_sf"/>
</dbReference>
<dbReference type="PROSITE" id="PS00455">
    <property type="entry name" value="AMP_BINDING"/>
    <property type="match status" value="1"/>
</dbReference>
<proteinExistence type="predicted"/>
<reference evidence="6" key="1">
    <citation type="submission" date="2016-03" db="EMBL/GenBank/DDBJ databases">
        <authorList>
            <person name="Heylen K."/>
            <person name="De Vos P."/>
            <person name="Vekeman B."/>
        </authorList>
    </citation>
    <scope>NUCLEOTIDE SEQUENCE [LARGE SCALE GENOMIC DNA]</scope>
    <source>
        <strain evidence="6">R-45383</strain>
    </source>
</reference>
<accession>A0A177PDT9</accession>
<dbReference type="InterPro" id="IPR045851">
    <property type="entry name" value="AMP-bd_C_sf"/>
</dbReference>
<dbReference type="GO" id="GO:0016020">
    <property type="term" value="C:membrane"/>
    <property type="evidence" value="ECO:0007669"/>
    <property type="project" value="TreeGrafter"/>
</dbReference>
<feature type="domain" description="AMP-dependent synthetase/ligase" evidence="4">
    <location>
        <begin position="3"/>
        <end position="399"/>
    </location>
</feature>
<dbReference type="AlphaFoldDB" id="A0A177PDT9"/>
<dbReference type="SUPFAM" id="SSF56801">
    <property type="entry name" value="Acetyl-CoA synthetase-like"/>
    <property type="match status" value="1"/>
</dbReference>
<gene>
    <name evidence="5" type="ORF">A1355_17650</name>
</gene>
<dbReference type="Gene3D" id="3.30.300.30">
    <property type="match status" value="1"/>
</dbReference>
<sequence length="584" mass="65000">MLATRARQTPNANAHWSLDIHGQWSPTNISQFYLQAVDLAWQLKTLGIEKGQTVIVLAASSSQWELAHHAILMLGGVIVGIDPEETAEHLETISTLVKIDAMIIDRVGRLEKFGDSVFNQISTVISLEDASESGKSKLHSVTIHDHLDEKLDHTVLSTAIFPNDIATIIFTSGTTGTPKGIAYRHEQIVTAIQAILDTFPEIGQAPCHLVCWLPLSNLFQRIVNLCALAGGSEIFFVTQPQKIIEYLPQINPHVFIAVPRFYEKLYQEVENKLNRQPKPIYHLLCYCLSAGENDSPVGCLFRFINRRLFKSFTSLFGCNIRYLISGSAPIPIWLLKRFYATGLLILESYGLSENVVPIAANRGNDYRFGTVGKPLSPNRVILAEDGELLVKGSGVFGGYVAEQQEDRRLTTDGYLASGDYAEIDEHGYIRLTGRKSDVFKTSTGRKIAPVEIEDLLKSHSKIEHAVVFGANRKFLTTLVTVGAKRPEDAGEMLDFARKLAKTLAETAAELPNYKRPVGAVLSFSSLSVERNELTRNLKLLRRNIQRDYGAWINQLYDALDNGDSIIHQQPLLIEPNIVLLKLPT</sequence>
<dbReference type="GO" id="GO:0004467">
    <property type="term" value="F:long-chain fatty acid-CoA ligase activity"/>
    <property type="evidence" value="ECO:0007669"/>
    <property type="project" value="UniProtKB-EC"/>
</dbReference>
<comment type="caution">
    <text evidence="5">The sequence shown here is derived from an EMBL/GenBank/DDBJ whole genome shotgun (WGS) entry which is preliminary data.</text>
</comment>
<evidence type="ECO:0000259" key="4">
    <source>
        <dbReference type="Pfam" id="PF00501"/>
    </source>
</evidence>
<evidence type="ECO:0000313" key="6">
    <source>
        <dbReference type="Proteomes" id="UP000077628"/>
    </source>
</evidence>
<dbReference type="Proteomes" id="UP000077628">
    <property type="component" value="Unassembled WGS sequence"/>
</dbReference>
<dbReference type="InterPro" id="IPR000873">
    <property type="entry name" value="AMP-dep_synth/lig_dom"/>
</dbReference>
<name>A0A177PDT9_9GAMM</name>
<comment type="catalytic activity">
    <reaction evidence="3">
        <text>a long-chain fatty acid + ATP + CoA = a long-chain fatty acyl-CoA + AMP + diphosphate</text>
        <dbReference type="Rhea" id="RHEA:15421"/>
        <dbReference type="ChEBI" id="CHEBI:30616"/>
        <dbReference type="ChEBI" id="CHEBI:33019"/>
        <dbReference type="ChEBI" id="CHEBI:57287"/>
        <dbReference type="ChEBI" id="CHEBI:57560"/>
        <dbReference type="ChEBI" id="CHEBI:83139"/>
        <dbReference type="ChEBI" id="CHEBI:456215"/>
        <dbReference type="EC" id="6.2.1.3"/>
    </reaction>
    <physiologicalReaction direction="left-to-right" evidence="3">
        <dbReference type="Rhea" id="RHEA:15422"/>
    </physiologicalReaction>
</comment>
<protein>
    <recommendedName>
        <fullName evidence="4">AMP-dependent synthetase/ligase domain-containing protein</fullName>
    </recommendedName>
</protein>
<evidence type="ECO:0000256" key="2">
    <source>
        <dbReference type="ARBA" id="ARBA00022840"/>
    </source>
</evidence>
<dbReference type="EMBL" id="LUUK01000013">
    <property type="protein sequence ID" value="OAI28212.1"/>
    <property type="molecule type" value="Genomic_DNA"/>
</dbReference>
<dbReference type="STRING" id="702114.A1355_17650"/>